<evidence type="ECO:0000313" key="3">
    <source>
        <dbReference type="Proteomes" id="UP000190831"/>
    </source>
</evidence>
<feature type="compositionally biased region" description="Low complexity" evidence="1">
    <location>
        <begin position="179"/>
        <end position="191"/>
    </location>
</feature>
<feature type="region of interest" description="Disordered" evidence="1">
    <location>
        <begin position="83"/>
        <end position="141"/>
    </location>
</feature>
<dbReference type="Proteomes" id="UP000190831">
    <property type="component" value="Chromosome G"/>
</dbReference>
<keyword evidence="3" id="KW-1185">Reference proteome</keyword>
<dbReference type="OMA" id="NMELEIC"/>
<sequence length="296" mass="33594">MSNPDDLLLELMDEYKPHLQTYRHRMNTWNDLLADFNEKTGANYKQIRTLKTRFDRIKEMLAKDEELPIYNVGLLKKLRDEDELSPAGSSYKRSSRVSSNSVSKRSRFGTTKARQDAASPEPVEQEREGSVSQPPPLDSITVFPHTQMKRFHEQQYTSGFASVQDLRRPSLGSSNGVPSNAAASHCSSSAAPTPNSQNPLDDLSNKHLLMNIISAIKNDLKKETAMEEMSSNENVITLGMVYNELLELKQNQQEFQKKVMMKLNYISSLLNQDFLKDHSDIMSLPLIEESHKGEKS</sequence>
<proteinExistence type="predicted"/>
<gene>
    <name evidence="2" type="ORF">LAFE_0G18294G</name>
</gene>
<dbReference type="AlphaFoldDB" id="A0A1G4MIT7"/>
<accession>A0A1G4MIT7</accession>
<dbReference type="OrthoDB" id="4066471at2759"/>
<evidence type="ECO:0000313" key="2">
    <source>
        <dbReference type="EMBL" id="SCW03791.1"/>
    </source>
</evidence>
<protein>
    <submittedName>
        <fullName evidence="2">LAFE_0G18294g1_1</fullName>
    </submittedName>
</protein>
<evidence type="ECO:0000256" key="1">
    <source>
        <dbReference type="SAM" id="MobiDB-lite"/>
    </source>
</evidence>
<feature type="region of interest" description="Disordered" evidence="1">
    <location>
        <begin position="167"/>
        <end position="202"/>
    </location>
</feature>
<reference evidence="2 3" key="1">
    <citation type="submission" date="2016-03" db="EMBL/GenBank/DDBJ databases">
        <authorList>
            <person name="Devillers H."/>
        </authorList>
    </citation>
    <scope>NUCLEOTIDE SEQUENCE [LARGE SCALE GENOMIC DNA]</scope>
    <source>
        <strain evidence="2">CBS 6772</strain>
    </source>
</reference>
<name>A0A1G4MIT7_LACFM</name>
<feature type="compositionally biased region" description="Low complexity" evidence="1">
    <location>
        <begin position="89"/>
        <end position="103"/>
    </location>
</feature>
<organism evidence="2 3">
    <name type="scientific">Lachancea fermentati</name>
    <name type="common">Zygosaccharomyces fermentati</name>
    <dbReference type="NCBI Taxonomy" id="4955"/>
    <lineage>
        <taxon>Eukaryota</taxon>
        <taxon>Fungi</taxon>
        <taxon>Dikarya</taxon>
        <taxon>Ascomycota</taxon>
        <taxon>Saccharomycotina</taxon>
        <taxon>Saccharomycetes</taxon>
        <taxon>Saccharomycetales</taxon>
        <taxon>Saccharomycetaceae</taxon>
        <taxon>Lachancea</taxon>
    </lineage>
</organism>
<dbReference type="EMBL" id="LT598486">
    <property type="protein sequence ID" value="SCW03791.1"/>
    <property type="molecule type" value="Genomic_DNA"/>
</dbReference>
<dbReference type="STRING" id="4955.A0A1G4MIT7"/>